<evidence type="ECO:0000256" key="2">
    <source>
        <dbReference type="SAM" id="MobiDB-lite"/>
    </source>
</evidence>
<reference evidence="4 5" key="1">
    <citation type="submission" date="2021-02" db="EMBL/GenBank/DDBJ databases">
        <title>Genome assembly of Pseudopithomyces chartarum.</title>
        <authorList>
            <person name="Jauregui R."/>
            <person name="Singh J."/>
            <person name="Voisey C."/>
        </authorList>
    </citation>
    <scope>NUCLEOTIDE SEQUENCE [LARGE SCALE GENOMIC DNA]</scope>
    <source>
        <strain evidence="4 5">AGR01</strain>
    </source>
</reference>
<dbReference type="InterPro" id="IPR029058">
    <property type="entry name" value="AB_hydrolase_fold"/>
</dbReference>
<protein>
    <recommendedName>
        <fullName evidence="3">AB hydrolase-1 domain-containing protein</fullName>
    </recommendedName>
</protein>
<gene>
    <name evidence="4" type="ORF">GRF29_8g1063186</name>
</gene>
<keyword evidence="5" id="KW-1185">Reference proteome</keyword>
<dbReference type="EMBL" id="WVTA01000002">
    <property type="protein sequence ID" value="KAK3215787.1"/>
    <property type="molecule type" value="Genomic_DNA"/>
</dbReference>
<feature type="region of interest" description="Disordered" evidence="2">
    <location>
        <begin position="511"/>
        <end position="600"/>
    </location>
</feature>
<comment type="caution">
    <text evidence="4">The sequence shown here is derived from an EMBL/GenBank/DDBJ whole genome shotgun (WGS) entry which is preliminary data.</text>
</comment>
<name>A0AAN6M6D7_9PLEO</name>
<dbReference type="AlphaFoldDB" id="A0AAN6M6D7"/>
<dbReference type="Proteomes" id="UP001280581">
    <property type="component" value="Unassembled WGS sequence"/>
</dbReference>
<comment type="similarity">
    <text evidence="1">Belongs to the AB hydrolase superfamily.</text>
</comment>
<feature type="region of interest" description="Disordered" evidence="2">
    <location>
        <begin position="643"/>
        <end position="663"/>
    </location>
</feature>
<evidence type="ECO:0000259" key="3">
    <source>
        <dbReference type="Pfam" id="PF00561"/>
    </source>
</evidence>
<sequence length="663" mass="74354">MASQSTTRGILYVTMQPKEGLPVAQFHDWYNNEHGPGRLRLPFCQNGFRYRAKDLPADSSTGTQDQPEWMAVYDIDDMNMLTQDVYTRLRKAPVQSQRERDTMKQIHVDRRFYDVVEGDEWKADDYKVLEDVQSEGEGNVLVAVYLSLKEGQDKEDELNKWYREEHVPLLSKVPGWRRTRRFVTSYLDLQDGREKVHLSLHEYAPQNGLGGEEFKKATSTEWSDKIGKTVVESKHRRVYNLYYTFGPAPRDLQSLTSSDTLLAESTDGATKTYPASSNAPRPAIESFITTPDGLALPYRLEGSPDSNAPLLILANSILVDYAIWDDFVTEFLHRTNNKYRILRYNARGRTALLASADKNVTVEKLATDIITIMDALRAKTASVVGVSLGGATALCAALDHPERITAFVGCDTNSFAPEGNPKAWGERIAVAEKEGSVSASNSKPIVGEELAEMTTRRWFVKESYEDPELEKKISKVKEMVRTNSLEGFKDGVRALYQDTFEMKLHFPTRTERILSQRSQNGIPKSTINPPNPYPHISTTPLPPISTHPTTPSSQGSTTNLPPPPIPLLNAPSIPPTPHPPSQPSPPNQPPLQPLHHPPLHHPPHQLLVPLLIQTLRVRLKHPLHALWQLLPPRLRRIQSSSSLCGEDRTGYGQGGGHGYKVHD</sequence>
<organism evidence="4 5">
    <name type="scientific">Pseudopithomyces chartarum</name>
    <dbReference type="NCBI Taxonomy" id="1892770"/>
    <lineage>
        <taxon>Eukaryota</taxon>
        <taxon>Fungi</taxon>
        <taxon>Dikarya</taxon>
        <taxon>Ascomycota</taxon>
        <taxon>Pezizomycotina</taxon>
        <taxon>Dothideomycetes</taxon>
        <taxon>Pleosporomycetidae</taxon>
        <taxon>Pleosporales</taxon>
        <taxon>Massarineae</taxon>
        <taxon>Didymosphaeriaceae</taxon>
        <taxon>Pseudopithomyces</taxon>
    </lineage>
</organism>
<feature type="compositionally biased region" description="Polar residues" evidence="2">
    <location>
        <begin position="515"/>
        <end position="528"/>
    </location>
</feature>
<feature type="compositionally biased region" description="Pro residues" evidence="2">
    <location>
        <begin position="560"/>
        <end position="596"/>
    </location>
</feature>
<dbReference type="Gene3D" id="3.40.50.1820">
    <property type="entry name" value="alpha/beta hydrolase"/>
    <property type="match status" value="1"/>
</dbReference>
<accession>A0AAN6M6D7</accession>
<feature type="compositionally biased region" description="Low complexity" evidence="2">
    <location>
        <begin position="546"/>
        <end position="559"/>
    </location>
</feature>
<feature type="compositionally biased region" description="Gly residues" evidence="2">
    <location>
        <begin position="651"/>
        <end position="663"/>
    </location>
</feature>
<evidence type="ECO:0000313" key="5">
    <source>
        <dbReference type="Proteomes" id="UP001280581"/>
    </source>
</evidence>
<dbReference type="Pfam" id="PF00561">
    <property type="entry name" value="Abhydrolase_1"/>
    <property type="match status" value="1"/>
</dbReference>
<dbReference type="SUPFAM" id="SSF53474">
    <property type="entry name" value="alpha/beta-Hydrolases"/>
    <property type="match status" value="1"/>
</dbReference>
<proteinExistence type="inferred from homology"/>
<feature type="domain" description="AB hydrolase-1" evidence="3">
    <location>
        <begin position="338"/>
        <end position="415"/>
    </location>
</feature>
<dbReference type="InterPro" id="IPR000073">
    <property type="entry name" value="AB_hydrolase_1"/>
</dbReference>
<evidence type="ECO:0000313" key="4">
    <source>
        <dbReference type="EMBL" id="KAK3215787.1"/>
    </source>
</evidence>
<evidence type="ECO:0000256" key="1">
    <source>
        <dbReference type="ARBA" id="ARBA00008645"/>
    </source>
</evidence>
<dbReference type="PANTHER" id="PTHR43039">
    <property type="entry name" value="ESTERASE-RELATED"/>
    <property type="match status" value="1"/>
</dbReference>